<feature type="region of interest" description="Disordered" evidence="1">
    <location>
        <begin position="1"/>
        <end position="20"/>
    </location>
</feature>
<organism evidence="2 3">
    <name type="scientific">Iris pallida</name>
    <name type="common">Sweet iris</name>
    <dbReference type="NCBI Taxonomy" id="29817"/>
    <lineage>
        <taxon>Eukaryota</taxon>
        <taxon>Viridiplantae</taxon>
        <taxon>Streptophyta</taxon>
        <taxon>Embryophyta</taxon>
        <taxon>Tracheophyta</taxon>
        <taxon>Spermatophyta</taxon>
        <taxon>Magnoliopsida</taxon>
        <taxon>Liliopsida</taxon>
        <taxon>Asparagales</taxon>
        <taxon>Iridaceae</taxon>
        <taxon>Iridoideae</taxon>
        <taxon>Irideae</taxon>
        <taxon>Iris</taxon>
    </lineage>
</organism>
<feature type="compositionally biased region" description="Basic residues" evidence="1">
    <location>
        <begin position="1"/>
        <end position="12"/>
    </location>
</feature>
<feature type="region of interest" description="Disordered" evidence="1">
    <location>
        <begin position="45"/>
        <end position="76"/>
    </location>
</feature>
<protein>
    <submittedName>
        <fullName evidence="2">Atherin isoform X1</fullName>
    </submittedName>
</protein>
<reference evidence="2" key="1">
    <citation type="journal article" date="2023" name="GigaByte">
        <title>Genome assembly of the bearded iris, Iris pallida Lam.</title>
        <authorList>
            <person name="Bruccoleri R.E."/>
            <person name="Oakeley E.J."/>
            <person name="Faust A.M.E."/>
            <person name="Altorfer M."/>
            <person name="Dessus-Babus S."/>
            <person name="Burckhardt D."/>
            <person name="Oertli M."/>
            <person name="Naumann U."/>
            <person name="Petersen F."/>
            <person name="Wong J."/>
        </authorList>
    </citation>
    <scope>NUCLEOTIDE SEQUENCE</scope>
    <source>
        <strain evidence="2">GSM-AAB239-AS_SAM_17_03QT</strain>
    </source>
</reference>
<dbReference type="AlphaFoldDB" id="A0AAX6I9S6"/>
<reference evidence="2" key="2">
    <citation type="submission" date="2023-04" db="EMBL/GenBank/DDBJ databases">
        <authorList>
            <person name="Bruccoleri R.E."/>
            <person name="Oakeley E.J."/>
            <person name="Faust A.-M."/>
            <person name="Dessus-Babus S."/>
            <person name="Altorfer M."/>
            <person name="Burckhardt D."/>
            <person name="Oertli M."/>
            <person name="Naumann U."/>
            <person name="Petersen F."/>
            <person name="Wong J."/>
        </authorList>
    </citation>
    <scope>NUCLEOTIDE SEQUENCE</scope>
    <source>
        <strain evidence="2">GSM-AAB239-AS_SAM_17_03QT</strain>
        <tissue evidence="2">Leaf</tissue>
    </source>
</reference>
<name>A0AAX6I9S6_IRIPA</name>
<dbReference type="PANTHER" id="PTHR37076">
    <property type="entry name" value="HISTONE-LYSINE N-METHYLTRANSFERASE, H3 LYSINE-79 SPECIFIC-LIKE-RELATED"/>
    <property type="match status" value="1"/>
</dbReference>
<evidence type="ECO:0000313" key="2">
    <source>
        <dbReference type="EMBL" id="KAJ6850090.1"/>
    </source>
</evidence>
<keyword evidence="3" id="KW-1185">Reference proteome</keyword>
<dbReference type="PANTHER" id="PTHR37076:SF3">
    <property type="entry name" value="STRESS RESPONSE PROTEIN NST1-LIKE"/>
    <property type="match status" value="1"/>
</dbReference>
<feature type="region of interest" description="Disordered" evidence="1">
    <location>
        <begin position="122"/>
        <end position="153"/>
    </location>
</feature>
<evidence type="ECO:0000256" key="1">
    <source>
        <dbReference type="SAM" id="MobiDB-lite"/>
    </source>
</evidence>
<feature type="compositionally biased region" description="Basic residues" evidence="1">
    <location>
        <begin position="58"/>
        <end position="68"/>
    </location>
</feature>
<dbReference type="Proteomes" id="UP001140949">
    <property type="component" value="Unassembled WGS sequence"/>
</dbReference>
<sequence length="153" mass="17593">MRHRYLHAKNRARASSSGEEEEEAALSLWPNFLLYRQVFGDVGVGGGEEEEEGESLAKLRRRRMKKKRRTEEKREEEEMAWIERMIAAQVEHERRMVQTHADACRAQLQALEALVRVVRQLVRPASSADDPPQLRRRDKDGKDGPVGNAAGYL</sequence>
<gene>
    <name evidence="2" type="ORF">M6B38_265790</name>
</gene>
<evidence type="ECO:0000313" key="3">
    <source>
        <dbReference type="Proteomes" id="UP001140949"/>
    </source>
</evidence>
<accession>A0AAX6I9S6</accession>
<feature type="compositionally biased region" description="Basic and acidic residues" evidence="1">
    <location>
        <begin position="132"/>
        <end position="143"/>
    </location>
</feature>
<comment type="caution">
    <text evidence="2">The sequence shown here is derived from an EMBL/GenBank/DDBJ whole genome shotgun (WGS) entry which is preliminary data.</text>
</comment>
<proteinExistence type="predicted"/>
<dbReference type="EMBL" id="JANAVB010003200">
    <property type="protein sequence ID" value="KAJ6850090.1"/>
    <property type="molecule type" value="Genomic_DNA"/>
</dbReference>